<dbReference type="InterPro" id="IPR029044">
    <property type="entry name" value="Nucleotide-diphossugar_trans"/>
</dbReference>
<sequence length="319" mass="36229">MENDDRLRVEDVSVIIVNYNGEKVIAQAVQSVLALHPRPLECIVVDNGSTDQSLNILHQFSDPLLRLISLNENRGVAGGRNAGVAMARGRILAFLDSDGEATESWLAKAVEVLVEHPQAGAVAPLVLMNQGKIINGAGSFLDATGHGRDRLWGESLSQYESTLLTWRGQPVDYPMGCGMIIRREGLEAIWPLDETMPKWHDDTEIGIRIRQLGYRVIFEPLSRVLHHPGHSDPKDRRQRQHMAETARLLLVWKYYPLTTAIAVTLHYSFFALTASRYHMSYAKDLWKTWSKLWGERKKIWAIRQQWRNKDNMVGKSFLP</sequence>
<dbReference type="Pfam" id="PF00535">
    <property type="entry name" value="Glycos_transf_2"/>
    <property type="match status" value="1"/>
</dbReference>
<dbReference type="GO" id="GO:0016740">
    <property type="term" value="F:transferase activity"/>
    <property type="evidence" value="ECO:0007669"/>
    <property type="project" value="UniProtKB-KW"/>
</dbReference>
<evidence type="ECO:0000259" key="1">
    <source>
        <dbReference type="Pfam" id="PF00535"/>
    </source>
</evidence>
<dbReference type="PANTHER" id="PTHR43685:SF2">
    <property type="entry name" value="GLYCOSYLTRANSFERASE 2-LIKE DOMAIN-CONTAINING PROTEIN"/>
    <property type="match status" value="1"/>
</dbReference>
<dbReference type="EMBL" id="FWWY01000001">
    <property type="protein sequence ID" value="SMC04403.1"/>
    <property type="molecule type" value="Genomic_DNA"/>
</dbReference>
<protein>
    <submittedName>
        <fullName evidence="2">Glycosyltransferase, GT2 family</fullName>
    </submittedName>
</protein>
<dbReference type="STRING" id="28034.BFX07_01215"/>
<dbReference type="InterPro" id="IPR001173">
    <property type="entry name" value="Glyco_trans_2-like"/>
</dbReference>
<dbReference type="CDD" id="cd04186">
    <property type="entry name" value="GT_2_like_c"/>
    <property type="match status" value="1"/>
</dbReference>
<dbReference type="InterPro" id="IPR050834">
    <property type="entry name" value="Glycosyltransf_2"/>
</dbReference>
<accession>A0A1W1WFB7</accession>
<dbReference type="PANTHER" id="PTHR43685">
    <property type="entry name" value="GLYCOSYLTRANSFERASE"/>
    <property type="match status" value="1"/>
</dbReference>
<gene>
    <name evidence="2" type="ORF">SAMN00768000_1635</name>
</gene>
<evidence type="ECO:0000313" key="3">
    <source>
        <dbReference type="Proteomes" id="UP000192660"/>
    </source>
</evidence>
<dbReference type="Gene3D" id="3.90.550.10">
    <property type="entry name" value="Spore Coat Polysaccharide Biosynthesis Protein SpsA, Chain A"/>
    <property type="match status" value="1"/>
</dbReference>
<dbReference type="Proteomes" id="UP000192660">
    <property type="component" value="Unassembled WGS sequence"/>
</dbReference>
<name>A0A1W1WFB7_SULTA</name>
<keyword evidence="3" id="KW-1185">Reference proteome</keyword>
<reference evidence="3" key="1">
    <citation type="submission" date="2017-04" db="EMBL/GenBank/DDBJ databases">
        <authorList>
            <person name="Varghese N."/>
            <person name="Submissions S."/>
        </authorList>
    </citation>
    <scope>NUCLEOTIDE SEQUENCE [LARGE SCALE GENOMIC DNA]</scope>
    <source>
        <strain evidence="3">DSM 9293</strain>
    </source>
</reference>
<proteinExistence type="predicted"/>
<dbReference type="OrthoDB" id="9813495at2"/>
<organism evidence="2 3">
    <name type="scientific">Sulfobacillus thermosulfidooxidans (strain DSM 9293 / VKM B-1269 / AT-1)</name>
    <dbReference type="NCBI Taxonomy" id="929705"/>
    <lineage>
        <taxon>Bacteria</taxon>
        <taxon>Bacillati</taxon>
        <taxon>Bacillota</taxon>
        <taxon>Clostridia</taxon>
        <taxon>Eubacteriales</taxon>
        <taxon>Clostridiales Family XVII. Incertae Sedis</taxon>
        <taxon>Sulfobacillus</taxon>
    </lineage>
</organism>
<dbReference type="AlphaFoldDB" id="A0A1W1WFB7"/>
<dbReference type="SUPFAM" id="SSF53448">
    <property type="entry name" value="Nucleotide-diphospho-sugar transferases"/>
    <property type="match status" value="1"/>
</dbReference>
<keyword evidence="2" id="KW-0808">Transferase</keyword>
<dbReference type="RefSeq" id="WP_084661236.1">
    <property type="nucleotide sequence ID" value="NZ_FWWY01000001.1"/>
</dbReference>
<evidence type="ECO:0000313" key="2">
    <source>
        <dbReference type="EMBL" id="SMC04403.1"/>
    </source>
</evidence>
<feature type="domain" description="Glycosyltransferase 2-like" evidence="1">
    <location>
        <begin position="13"/>
        <end position="189"/>
    </location>
</feature>